<protein>
    <submittedName>
        <fullName evidence="1">Uncharacterized protein</fullName>
    </submittedName>
</protein>
<name>X1QMS6_9ZZZZ</name>
<accession>X1QMS6</accession>
<comment type="caution">
    <text evidence="1">The sequence shown here is derived from an EMBL/GenBank/DDBJ whole genome shotgun (WGS) entry which is preliminary data.</text>
</comment>
<evidence type="ECO:0000313" key="1">
    <source>
        <dbReference type="EMBL" id="GAI52305.1"/>
    </source>
</evidence>
<organism evidence="1">
    <name type="scientific">marine sediment metagenome</name>
    <dbReference type="NCBI Taxonomy" id="412755"/>
    <lineage>
        <taxon>unclassified sequences</taxon>
        <taxon>metagenomes</taxon>
        <taxon>ecological metagenomes</taxon>
    </lineage>
</organism>
<reference evidence="1" key="1">
    <citation type="journal article" date="2014" name="Front. Microbiol.">
        <title>High frequency of phylogenetically diverse reductive dehalogenase-homologous genes in deep subseafloor sedimentary metagenomes.</title>
        <authorList>
            <person name="Kawai M."/>
            <person name="Futagami T."/>
            <person name="Toyoda A."/>
            <person name="Takaki Y."/>
            <person name="Nishi S."/>
            <person name="Hori S."/>
            <person name="Arai W."/>
            <person name="Tsubouchi T."/>
            <person name="Morono Y."/>
            <person name="Uchiyama I."/>
            <person name="Ito T."/>
            <person name="Fujiyama A."/>
            <person name="Inagaki F."/>
            <person name="Takami H."/>
        </authorList>
    </citation>
    <scope>NUCLEOTIDE SEQUENCE</scope>
    <source>
        <strain evidence="1">Expedition CK06-06</strain>
    </source>
</reference>
<feature type="non-terminal residue" evidence="1">
    <location>
        <position position="1"/>
    </location>
</feature>
<dbReference type="EMBL" id="BARV01036279">
    <property type="protein sequence ID" value="GAI52305.1"/>
    <property type="molecule type" value="Genomic_DNA"/>
</dbReference>
<gene>
    <name evidence="1" type="ORF">S06H3_56409</name>
</gene>
<sequence length="110" mass="12758">NKIKNNKVLPGHELEADPEIIKLKKEAIKEKLKREIRELKEPFETKEELAGMQGRLNGFFEHMKTLTMKLNGMLVATDKWECADCGTKGKVCINLRCSKCEHTSWWGWQV</sequence>
<proteinExistence type="predicted"/>
<dbReference type="AlphaFoldDB" id="X1QMS6"/>